<accession>A0A212LN28</accession>
<proteinExistence type="predicted"/>
<sequence>MMISGPFGCASLPVNLARQSFKFEEG</sequence>
<reference evidence="1" key="1">
    <citation type="submission" date="2016-08" db="EMBL/GenBank/DDBJ databases">
        <authorList>
            <person name="Seilhamer J.J."/>
        </authorList>
    </citation>
    <scope>NUCLEOTIDE SEQUENCE</scope>
    <source>
        <strain evidence="1">86</strain>
    </source>
</reference>
<evidence type="ECO:0000313" key="1">
    <source>
        <dbReference type="EMBL" id="SCM78927.1"/>
    </source>
</evidence>
<protein>
    <submittedName>
        <fullName evidence="1">Uncharacterized protein</fullName>
    </submittedName>
</protein>
<name>A0A212LN28_9HYPH</name>
<dbReference type="AlphaFoldDB" id="A0A212LN28"/>
<organism evidence="1">
    <name type="scientific">uncultured Pleomorphomonas sp</name>
    <dbReference type="NCBI Taxonomy" id="442121"/>
    <lineage>
        <taxon>Bacteria</taxon>
        <taxon>Pseudomonadati</taxon>
        <taxon>Pseudomonadota</taxon>
        <taxon>Alphaproteobacteria</taxon>
        <taxon>Hyphomicrobiales</taxon>
        <taxon>Pleomorphomonadaceae</taxon>
        <taxon>Pleomorphomonas</taxon>
        <taxon>environmental samples</taxon>
    </lineage>
</organism>
<gene>
    <name evidence="1" type="ORF">KL86PLE_90149</name>
</gene>
<dbReference type="EMBL" id="FMJD01000013">
    <property type="protein sequence ID" value="SCM78927.1"/>
    <property type="molecule type" value="Genomic_DNA"/>
</dbReference>